<dbReference type="PROSITE" id="PS51257">
    <property type="entry name" value="PROKAR_LIPOPROTEIN"/>
    <property type="match status" value="1"/>
</dbReference>
<evidence type="ECO:0000259" key="5">
    <source>
        <dbReference type="Pfam" id="PF07992"/>
    </source>
</evidence>
<evidence type="ECO:0000256" key="3">
    <source>
        <dbReference type="ARBA" id="ARBA00023002"/>
    </source>
</evidence>
<accession>K2T127</accession>
<dbReference type="Pfam" id="PF07992">
    <property type="entry name" value="Pyr_redox_2"/>
    <property type="match status" value="1"/>
</dbReference>
<sequence>MANRTSDVTDVMIVGAGPAGLSCATVLSRLLWRTVIFDSREFRYSESKHFHMVPGYDHQSLLKYIGDIRRDLTTRYKTNTFVNAKATQIEKLSEGEYTGLFRITDANGQQWLGRKVVLAIGNVERFPDIPGYEDCWIKGM</sequence>
<dbReference type="GO" id="GO:0097237">
    <property type="term" value="P:cellular response to toxic substance"/>
    <property type="evidence" value="ECO:0007669"/>
    <property type="project" value="UniProtKB-ARBA"/>
</dbReference>
<dbReference type="GO" id="GO:0016491">
    <property type="term" value="F:oxidoreductase activity"/>
    <property type="evidence" value="ECO:0007669"/>
    <property type="project" value="UniProtKB-KW"/>
</dbReference>
<dbReference type="PANTHER" id="PTHR48105">
    <property type="entry name" value="THIOREDOXIN REDUCTASE 1-RELATED-RELATED"/>
    <property type="match status" value="1"/>
</dbReference>
<dbReference type="VEuPathDB" id="FungiDB:MPH_00009"/>
<keyword evidence="4" id="KW-0812">Transmembrane</keyword>
<proteinExistence type="inferred from homology"/>
<reference evidence="6 7" key="1">
    <citation type="journal article" date="2012" name="BMC Genomics">
        <title>Tools to kill: Genome of one of the most destructive plant pathogenic fungi Macrophomina phaseolina.</title>
        <authorList>
            <person name="Islam M.S."/>
            <person name="Haque M.S."/>
            <person name="Islam M.M."/>
            <person name="Emdad E.M."/>
            <person name="Halim A."/>
            <person name="Hossen Q.M.M."/>
            <person name="Hossain M.Z."/>
            <person name="Ahmed B."/>
            <person name="Rahim S."/>
            <person name="Rahman M.S."/>
            <person name="Alam M.M."/>
            <person name="Hou S."/>
            <person name="Wan X."/>
            <person name="Saito J.A."/>
            <person name="Alam M."/>
        </authorList>
    </citation>
    <scope>NUCLEOTIDE SEQUENCE [LARGE SCALE GENOMIC DNA]</scope>
    <source>
        <strain evidence="6 7">MS6</strain>
    </source>
</reference>
<keyword evidence="4" id="KW-0472">Membrane</keyword>
<dbReference type="InterPro" id="IPR036188">
    <property type="entry name" value="FAD/NAD-bd_sf"/>
</dbReference>
<keyword evidence="4" id="KW-1133">Transmembrane helix</keyword>
<name>K2T127_MACPH</name>
<comment type="similarity">
    <text evidence="1">Belongs to the class-II pyridine nucleotide-disulfide oxidoreductase family.</text>
</comment>
<dbReference type="InterPro" id="IPR023753">
    <property type="entry name" value="FAD/NAD-binding_dom"/>
</dbReference>
<dbReference type="InParanoid" id="K2T127"/>
<keyword evidence="2" id="KW-0285">Flavoprotein</keyword>
<dbReference type="Gene3D" id="3.50.50.60">
    <property type="entry name" value="FAD/NAD(P)-binding domain"/>
    <property type="match status" value="1"/>
</dbReference>
<dbReference type="InterPro" id="IPR050097">
    <property type="entry name" value="Ferredoxin-NADP_redctase_2"/>
</dbReference>
<dbReference type="PRINTS" id="PR00469">
    <property type="entry name" value="PNDRDTASEII"/>
</dbReference>
<keyword evidence="3" id="KW-0560">Oxidoreductase</keyword>
<evidence type="ECO:0000256" key="2">
    <source>
        <dbReference type="ARBA" id="ARBA00022630"/>
    </source>
</evidence>
<dbReference type="AlphaFoldDB" id="K2T127"/>
<evidence type="ECO:0000313" key="6">
    <source>
        <dbReference type="EMBL" id="EKG22635.1"/>
    </source>
</evidence>
<protein>
    <submittedName>
        <fullName evidence="6">Pyridine nucleotide-disulfide oxidoreductase class-2</fullName>
    </submittedName>
</protein>
<dbReference type="STRING" id="1126212.K2T127"/>
<evidence type="ECO:0000256" key="1">
    <source>
        <dbReference type="ARBA" id="ARBA00009333"/>
    </source>
</evidence>
<dbReference type="HOGENOM" id="CLU_130412_0_0_1"/>
<feature type="domain" description="FAD/NAD(P)-binding" evidence="5">
    <location>
        <begin position="10"/>
        <end position="135"/>
    </location>
</feature>
<organism evidence="6 7">
    <name type="scientific">Macrophomina phaseolina (strain MS6)</name>
    <name type="common">Charcoal rot fungus</name>
    <dbReference type="NCBI Taxonomy" id="1126212"/>
    <lineage>
        <taxon>Eukaryota</taxon>
        <taxon>Fungi</taxon>
        <taxon>Dikarya</taxon>
        <taxon>Ascomycota</taxon>
        <taxon>Pezizomycotina</taxon>
        <taxon>Dothideomycetes</taxon>
        <taxon>Dothideomycetes incertae sedis</taxon>
        <taxon>Botryosphaeriales</taxon>
        <taxon>Botryosphaeriaceae</taxon>
        <taxon>Macrophomina</taxon>
    </lineage>
</organism>
<dbReference type="OrthoDB" id="10260355at2759"/>
<dbReference type="Proteomes" id="UP000007129">
    <property type="component" value="Unassembled WGS sequence"/>
</dbReference>
<dbReference type="PRINTS" id="PR00368">
    <property type="entry name" value="FADPNR"/>
</dbReference>
<comment type="caution">
    <text evidence="6">The sequence shown here is derived from an EMBL/GenBank/DDBJ whole genome shotgun (WGS) entry which is preliminary data.</text>
</comment>
<dbReference type="EMBL" id="AHHD01000004">
    <property type="protein sequence ID" value="EKG22635.1"/>
    <property type="molecule type" value="Genomic_DNA"/>
</dbReference>
<feature type="transmembrane region" description="Helical" evidence="4">
    <location>
        <begin position="12"/>
        <end position="32"/>
    </location>
</feature>
<evidence type="ECO:0000313" key="7">
    <source>
        <dbReference type="Proteomes" id="UP000007129"/>
    </source>
</evidence>
<evidence type="ECO:0000256" key="4">
    <source>
        <dbReference type="SAM" id="Phobius"/>
    </source>
</evidence>
<dbReference type="SUPFAM" id="SSF51905">
    <property type="entry name" value="FAD/NAD(P)-binding domain"/>
    <property type="match status" value="1"/>
</dbReference>
<gene>
    <name evidence="6" type="ORF">MPH_00009</name>
</gene>